<dbReference type="Pfam" id="PF00196">
    <property type="entry name" value="GerE"/>
    <property type="match status" value="1"/>
</dbReference>
<dbReference type="PANTHER" id="PTHR44688:SF16">
    <property type="entry name" value="DNA-BINDING TRANSCRIPTIONAL ACTIVATOR DEVR_DOSR"/>
    <property type="match status" value="1"/>
</dbReference>
<feature type="domain" description="HTH luxR-type" evidence="4">
    <location>
        <begin position="199"/>
        <end position="264"/>
    </location>
</feature>
<organism evidence="5 6">
    <name type="scientific">Legionella jamestowniensis</name>
    <dbReference type="NCBI Taxonomy" id="455"/>
    <lineage>
        <taxon>Bacteria</taxon>
        <taxon>Pseudomonadati</taxon>
        <taxon>Pseudomonadota</taxon>
        <taxon>Gammaproteobacteria</taxon>
        <taxon>Legionellales</taxon>
        <taxon>Legionellaceae</taxon>
        <taxon>Legionella</taxon>
    </lineage>
</organism>
<dbReference type="Proteomes" id="UP000054715">
    <property type="component" value="Unassembled WGS sequence"/>
</dbReference>
<proteinExistence type="predicted"/>
<keyword evidence="3" id="KW-0804">Transcription</keyword>
<dbReference type="SUPFAM" id="SSF46894">
    <property type="entry name" value="C-terminal effector domain of the bipartite response regulators"/>
    <property type="match status" value="1"/>
</dbReference>
<sequence length="267" mass="31516">MHSVNEDGTICVNLNDYNELSDSIRFREKIDYLTEKLNCPKEISNFSISMLFRGGQRYYISNLYLWAIPYRTEGLFRGDVDHDRNLYHGKEFFIQREIKYDEMQIPIIQILESRYKLSTTFAMVRQCDECDFIIEAYNNEEIKEPQKLYYQVRDTFEKFICLFLDAMLSEITTAIPSQKWLSIFIDSELRKNIIMRKTIPKHFIQLTQRELQCLSMIANGMTIQKISDCLHLSAETVKTHAKSIRNKMNCINITEAVSKAFRYGLIS</sequence>
<protein>
    <submittedName>
        <fullName evidence="5">Lipolytic enzyme / transcription regulator protein</fullName>
    </submittedName>
</protein>
<keyword evidence="2" id="KW-0238">DNA-binding</keyword>
<dbReference type="OrthoDB" id="5637500at2"/>
<evidence type="ECO:0000256" key="3">
    <source>
        <dbReference type="ARBA" id="ARBA00023163"/>
    </source>
</evidence>
<name>A0A0W0UN57_9GAMM</name>
<dbReference type="GO" id="GO:0006355">
    <property type="term" value="P:regulation of DNA-templated transcription"/>
    <property type="evidence" value="ECO:0007669"/>
    <property type="project" value="InterPro"/>
</dbReference>
<evidence type="ECO:0000313" key="6">
    <source>
        <dbReference type="Proteomes" id="UP000054715"/>
    </source>
</evidence>
<dbReference type="STRING" id="455.Ljam_0660"/>
<evidence type="ECO:0000256" key="1">
    <source>
        <dbReference type="ARBA" id="ARBA00023015"/>
    </source>
</evidence>
<dbReference type="GO" id="GO:0003677">
    <property type="term" value="F:DNA binding"/>
    <property type="evidence" value="ECO:0007669"/>
    <property type="project" value="UniProtKB-KW"/>
</dbReference>
<dbReference type="Gene3D" id="1.10.10.10">
    <property type="entry name" value="Winged helix-like DNA-binding domain superfamily/Winged helix DNA-binding domain"/>
    <property type="match status" value="1"/>
</dbReference>
<evidence type="ECO:0000259" key="4">
    <source>
        <dbReference type="PROSITE" id="PS50043"/>
    </source>
</evidence>
<reference evidence="5 6" key="1">
    <citation type="submission" date="2015-11" db="EMBL/GenBank/DDBJ databases">
        <title>Genomic analysis of 38 Legionella species identifies large and diverse effector repertoires.</title>
        <authorList>
            <person name="Burstein D."/>
            <person name="Amaro F."/>
            <person name="Zusman T."/>
            <person name="Lifshitz Z."/>
            <person name="Cohen O."/>
            <person name="Gilbert J.A."/>
            <person name="Pupko T."/>
            <person name="Shuman H.A."/>
            <person name="Segal G."/>
        </authorList>
    </citation>
    <scope>NUCLEOTIDE SEQUENCE [LARGE SCALE GENOMIC DNA]</scope>
    <source>
        <strain evidence="5 6">JA-26-G1-E2</strain>
    </source>
</reference>
<dbReference type="PRINTS" id="PR00038">
    <property type="entry name" value="HTHLUXR"/>
</dbReference>
<dbReference type="AlphaFoldDB" id="A0A0W0UN57"/>
<dbReference type="PATRIC" id="fig|455.5.peg.703"/>
<dbReference type="EMBL" id="LNYG01000012">
    <property type="protein sequence ID" value="KTD09310.1"/>
    <property type="molecule type" value="Genomic_DNA"/>
</dbReference>
<comment type="caution">
    <text evidence="5">The sequence shown here is derived from an EMBL/GenBank/DDBJ whole genome shotgun (WGS) entry which is preliminary data.</text>
</comment>
<evidence type="ECO:0000256" key="2">
    <source>
        <dbReference type="ARBA" id="ARBA00023125"/>
    </source>
</evidence>
<dbReference type="PANTHER" id="PTHR44688">
    <property type="entry name" value="DNA-BINDING TRANSCRIPTIONAL ACTIVATOR DEVR_DOSR"/>
    <property type="match status" value="1"/>
</dbReference>
<dbReference type="InterPro" id="IPR016032">
    <property type="entry name" value="Sig_transdc_resp-reg_C-effctor"/>
</dbReference>
<dbReference type="InterPro" id="IPR000792">
    <property type="entry name" value="Tscrpt_reg_LuxR_C"/>
</dbReference>
<keyword evidence="1" id="KW-0805">Transcription regulation</keyword>
<dbReference type="PROSITE" id="PS50043">
    <property type="entry name" value="HTH_LUXR_2"/>
    <property type="match status" value="1"/>
</dbReference>
<dbReference type="InterPro" id="IPR036388">
    <property type="entry name" value="WH-like_DNA-bd_sf"/>
</dbReference>
<dbReference type="RefSeq" id="WP_058448715.1">
    <property type="nucleotide sequence ID" value="NZ_CAAAJF010000015.1"/>
</dbReference>
<accession>A0A0W0UN57</accession>
<gene>
    <name evidence="5" type="ORF">Ljam_0660</name>
</gene>
<dbReference type="SMART" id="SM00421">
    <property type="entry name" value="HTH_LUXR"/>
    <property type="match status" value="1"/>
</dbReference>
<dbReference type="CDD" id="cd06170">
    <property type="entry name" value="LuxR_C_like"/>
    <property type="match status" value="1"/>
</dbReference>
<evidence type="ECO:0000313" key="5">
    <source>
        <dbReference type="EMBL" id="KTD09310.1"/>
    </source>
</evidence>